<sequence>MKKDKETIKLEDVFCHADDEGVLHWRTRENGETVEIARGDANVLYMYMKVNDLDTENPEHLIAAQTIYTRQTLELCGYNVIGKTVYYNK</sequence>
<reference evidence="1 2" key="1">
    <citation type="submission" date="2019-09" db="EMBL/GenBank/DDBJ databases">
        <title>Characterisation of the sponge microbiome using genome-centric metagenomics.</title>
        <authorList>
            <person name="Engelberts J.P."/>
            <person name="Robbins S.J."/>
            <person name="De Goeij J.M."/>
            <person name="Aranda M."/>
            <person name="Bell S.C."/>
            <person name="Webster N.S."/>
        </authorList>
    </citation>
    <scope>NUCLEOTIDE SEQUENCE [LARGE SCALE GENOMIC DNA]</scope>
    <source>
        <strain evidence="1">SB0662_bin_43</strain>
    </source>
</reference>
<evidence type="ECO:0000313" key="1">
    <source>
        <dbReference type="EMBL" id="MYE38220.1"/>
    </source>
</evidence>
<dbReference type="EMBL" id="VXOY01000014">
    <property type="protein sequence ID" value="MYE38220.1"/>
    <property type="molecule type" value="Genomic_DNA"/>
</dbReference>
<dbReference type="Proteomes" id="UP000449092">
    <property type="component" value="Unassembled WGS sequence"/>
</dbReference>
<proteinExistence type="predicted"/>
<gene>
    <name evidence="1" type="ORF">F4X82_01720</name>
</gene>
<organism evidence="1 2">
    <name type="scientific">Candidatus Spechtbacteria bacterium SB0662_bin_43</name>
    <dbReference type="NCBI Taxonomy" id="2604897"/>
    <lineage>
        <taxon>Bacteria</taxon>
        <taxon>Candidatus Spechtiibacteriota</taxon>
    </lineage>
</organism>
<dbReference type="AlphaFoldDB" id="A0A845D915"/>
<protein>
    <submittedName>
        <fullName evidence="1">Uncharacterized protein</fullName>
    </submittedName>
</protein>
<name>A0A845D915_9BACT</name>
<comment type="caution">
    <text evidence="1">The sequence shown here is derived from an EMBL/GenBank/DDBJ whole genome shotgun (WGS) entry which is preliminary data.</text>
</comment>
<evidence type="ECO:0000313" key="2">
    <source>
        <dbReference type="Proteomes" id="UP000449092"/>
    </source>
</evidence>
<accession>A0A845D915</accession>